<dbReference type="SUPFAM" id="SSF88659">
    <property type="entry name" value="Sigma3 and sigma4 domains of RNA polymerase sigma factors"/>
    <property type="match status" value="1"/>
</dbReference>
<evidence type="ECO:0000256" key="5">
    <source>
        <dbReference type="ARBA" id="ARBA00023163"/>
    </source>
</evidence>
<feature type="domain" description="RNA polymerase sigma factor 70 region 4 type 2" evidence="6">
    <location>
        <begin position="137"/>
        <end position="187"/>
    </location>
</feature>
<evidence type="ECO:0000256" key="2">
    <source>
        <dbReference type="ARBA" id="ARBA00023015"/>
    </source>
</evidence>
<keyword evidence="4" id="KW-0238">DNA-binding</keyword>
<evidence type="ECO:0000313" key="9">
    <source>
        <dbReference type="Proteomes" id="UP000053039"/>
    </source>
</evidence>
<comment type="similarity">
    <text evidence="1">Belongs to the sigma-70 factor family. ECF subfamily.</text>
</comment>
<name>A0A124H9F0_9ACTN</name>
<reference evidence="8" key="2">
    <citation type="submission" date="2022-10" db="EMBL/GenBank/DDBJ databases">
        <title>The complete genomes of actinobacterial strains from the NBC collection.</title>
        <authorList>
            <person name="Joergensen T.S."/>
            <person name="Alvarez Arevalo M."/>
            <person name="Sterndorff E.B."/>
            <person name="Faurdal D."/>
            <person name="Vuksanovic O."/>
            <person name="Mourched A.-S."/>
            <person name="Charusanti P."/>
            <person name="Shaw S."/>
            <person name="Blin K."/>
            <person name="Weber T."/>
        </authorList>
    </citation>
    <scope>NUCLEOTIDE SEQUENCE</scope>
    <source>
        <strain evidence="8">NBC_00686</strain>
    </source>
</reference>
<dbReference type="RefSeq" id="WP_031040542.1">
    <property type="nucleotide sequence ID" value="NZ_CP107755.1"/>
</dbReference>
<keyword evidence="3" id="KW-0731">Sigma factor</keyword>
<dbReference type="GO" id="GO:0016987">
    <property type="term" value="F:sigma factor activity"/>
    <property type="evidence" value="ECO:0007669"/>
    <property type="project" value="UniProtKB-KW"/>
</dbReference>
<keyword evidence="5" id="KW-0804">Transcription</keyword>
<evidence type="ECO:0000313" key="10">
    <source>
        <dbReference type="Proteomes" id="UP001432168"/>
    </source>
</evidence>
<sequence>MRYDDAPEGASPVEHRTGLSQSMFVPLDLEVDFEAFYLGHHEVFHAYAEVHFGNRETAEEVIHEVFLEIHAGWSQLLSAGNLEQGAWAIVRRIVHNRLDAEGRGPAFVINGPIAQALDTALVTARDKLQKMESASGLYEAIADLPDRQFEVIVLRYVLGYPTAKVAWYIGIDDRTVGHHLRRAKERLRLKLGLPETPKKPKHKGVGA</sequence>
<protein>
    <submittedName>
        <fullName evidence="7">RNA polymerase subunit sigma</fullName>
    </submittedName>
    <submittedName>
        <fullName evidence="8">Sigma-70 family RNA polymerase sigma factor</fullName>
    </submittedName>
</protein>
<proteinExistence type="inferred from homology"/>
<dbReference type="AlphaFoldDB" id="A0A124H9F0"/>
<dbReference type="PANTHER" id="PTHR43133:SF8">
    <property type="entry name" value="RNA POLYMERASE SIGMA FACTOR HI_1459-RELATED"/>
    <property type="match status" value="1"/>
</dbReference>
<dbReference type="GeneID" id="95703507"/>
<keyword evidence="10" id="KW-1185">Reference proteome</keyword>
<dbReference type="EMBL" id="LMWM01000030">
    <property type="protein sequence ID" value="KUM84758.1"/>
    <property type="molecule type" value="Genomic_DNA"/>
</dbReference>
<evidence type="ECO:0000313" key="8">
    <source>
        <dbReference type="EMBL" id="WUT41119.1"/>
    </source>
</evidence>
<dbReference type="InterPro" id="IPR013249">
    <property type="entry name" value="RNA_pol_sigma70_r4_t2"/>
</dbReference>
<evidence type="ECO:0000256" key="1">
    <source>
        <dbReference type="ARBA" id="ARBA00010641"/>
    </source>
</evidence>
<dbReference type="OrthoDB" id="4350410at2"/>
<gene>
    <name evidence="7" type="ORF">AQI94_29830</name>
    <name evidence="8" type="ORF">OG929_02085</name>
</gene>
<dbReference type="GO" id="GO:0003677">
    <property type="term" value="F:DNA binding"/>
    <property type="evidence" value="ECO:0007669"/>
    <property type="project" value="UniProtKB-KW"/>
</dbReference>
<dbReference type="GO" id="GO:0006352">
    <property type="term" value="P:DNA-templated transcription initiation"/>
    <property type="evidence" value="ECO:0007669"/>
    <property type="project" value="InterPro"/>
</dbReference>
<dbReference type="InterPro" id="IPR013324">
    <property type="entry name" value="RNA_pol_sigma_r3/r4-like"/>
</dbReference>
<dbReference type="PANTHER" id="PTHR43133">
    <property type="entry name" value="RNA POLYMERASE ECF-TYPE SIGMA FACTO"/>
    <property type="match status" value="1"/>
</dbReference>
<evidence type="ECO:0000259" key="6">
    <source>
        <dbReference type="Pfam" id="PF08281"/>
    </source>
</evidence>
<dbReference type="Proteomes" id="UP001432168">
    <property type="component" value="Chromosome"/>
</dbReference>
<keyword evidence="2" id="KW-0805">Transcription regulation</keyword>
<accession>A0A124H9F0</accession>
<dbReference type="SUPFAM" id="SSF88946">
    <property type="entry name" value="Sigma2 domain of RNA polymerase sigma factors"/>
    <property type="match status" value="1"/>
</dbReference>
<dbReference type="Gene3D" id="1.10.1740.10">
    <property type="match status" value="1"/>
</dbReference>
<evidence type="ECO:0000256" key="4">
    <source>
        <dbReference type="ARBA" id="ARBA00023125"/>
    </source>
</evidence>
<organism evidence="7 9">
    <name type="scientific">Streptomyces pseudovenezuelae</name>
    <dbReference type="NCBI Taxonomy" id="67350"/>
    <lineage>
        <taxon>Bacteria</taxon>
        <taxon>Bacillati</taxon>
        <taxon>Actinomycetota</taxon>
        <taxon>Actinomycetes</taxon>
        <taxon>Kitasatosporales</taxon>
        <taxon>Streptomycetaceae</taxon>
        <taxon>Streptomyces</taxon>
        <taxon>Streptomyces aurantiacus group</taxon>
    </lineage>
</organism>
<dbReference type="Proteomes" id="UP000053039">
    <property type="component" value="Unassembled WGS sequence"/>
</dbReference>
<dbReference type="InterPro" id="IPR013325">
    <property type="entry name" value="RNA_pol_sigma_r2"/>
</dbReference>
<dbReference type="InterPro" id="IPR036388">
    <property type="entry name" value="WH-like_DNA-bd_sf"/>
</dbReference>
<reference evidence="7 9" key="1">
    <citation type="submission" date="2015-10" db="EMBL/GenBank/DDBJ databases">
        <title>Draft genome sequence of Streptomyces pseudovenezuelae DSM 40212, type strain for the species Streptomyces pseudovenezuelae.</title>
        <authorList>
            <person name="Ruckert C."/>
            <person name="Winkler A."/>
            <person name="Kalinowski J."/>
            <person name="Kampfer P."/>
            <person name="Glaeser S."/>
        </authorList>
    </citation>
    <scope>NUCLEOTIDE SEQUENCE [LARGE SCALE GENOMIC DNA]</scope>
    <source>
        <strain evidence="7 9">DSM 40212</strain>
    </source>
</reference>
<dbReference type="InterPro" id="IPR039425">
    <property type="entry name" value="RNA_pol_sigma-70-like"/>
</dbReference>
<dbReference type="NCBIfam" id="TIGR02937">
    <property type="entry name" value="sigma70-ECF"/>
    <property type="match status" value="1"/>
</dbReference>
<dbReference type="InterPro" id="IPR014284">
    <property type="entry name" value="RNA_pol_sigma-70_dom"/>
</dbReference>
<dbReference type="Pfam" id="PF08281">
    <property type="entry name" value="Sigma70_r4_2"/>
    <property type="match status" value="1"/>
</dbReference>
<evidence type="ECO:0000313" key="7">
    <source>
        <dbReference type="EMBL" id="KUM84758.1"/>
    </source>
</evidence>
<dbReference type="Gene3D" id="1.10.10.10">
    <property type="entry name" value="Winged helix-like DNA-binding domain superfamily/Winged helix DNA-binding domain"/>
    <property type="match status" value="1"/>
</dbReference>
<evidence type="ECO:0000256" key="3">
    <source>
        <dbReference type="ARBA" id="ARBA00023082"/>
    </source>
</evidence>
<dbReference type="EMBL" id="CP109011">
    <property type="protein sequence ID" value="WUT41119.1"/>
    <property type="molecule type" value="Genomic_DNA"/>
</dbReference>